<feature type="compositionally biased region" description="Basic residues" evidence="4">
    <location>
        <begin position="304"/>
        <end position="316"/>
    </location>
</feature>
<dbReference type="EMBL" id="JADGJQ010000012">
    <property type="protein sequence ID" value="KAJ3181424.1"/>
    <property type="molecule type" value="Genomic_DNA"/>
</dbReference>
<dbReference type="InterPro" id="IPR018004">
    <property type="entry name" value="KilA/APSES_HTH"/>
</dbReference>
<keyword evidence="2" id="KW-0040">ANK repeat</keyword>
<dbReference type="GO" id="GO:0033309">
    <property type="term" value="C:SBF transcription complex"/>
    <property type="evidence" value="ECO:0007669"/>
    <property type="project" value="TreeGrafter"/>
</dbReference>
<dbReference type="SMART" id="SM01252">
    <property type="entry name" value="KilA-N"/>
    <property type="match status" value="1"/>
</dbReference>
<dbReference type="Gene3D" id="3.10.260.10">
    <property type="entry name" value="Transcription regulator HTH, APSES-type DNA-binding domain"/>
    <property type="match status" value="1"/>
</dbReference>
<sequence length="645" mass="69588">MTVRAASYSGVRVYEIQARGVPVMRRMADAYINATQILRAAGLPKPQRTKILERDVTGGVHEKVQGGYAGFQGTWIPLDSARLLARAHSVEQDVEELLSYEPKPGDSELPAKEKRKRAPKPPAAAATAAAAAAAAANAAGAQSHQQLTKEELQIQLQNHLQQQKMLAASREPILLVSNPMNGTSTVLPVAGPAEKWTSSSSSHGISDGMPSSSSDTEAYNNQMQGGDQNNAMLNIQYPETPDARRTTKMSLRPPGSRTKRRPLYPGEDDDEVNNNNAASHHPTPPSSAKKRRAVEPGSSSSGNYHHHHHHHHHHGGSVHSSRSPSMGARDKTPPHAGKRCEGCNATSTPQWRRGPSGKRTLCNACGVKYSFGRLRPAGETPEEDNGVDDSTDSSSSSSSSDSSSDEMDLDVPARTYGRQPQYHHDLPSGPMESLLLAASYSWEKDKTENNNLVIPGSSSSFITPVRPAAAAAAAAPNNAGPSSAAAPNLELEIKSLKRRLKESERGRKTLHKILVQTARNDFGVDESLRAVLHRVAGPPSSLPLSSSRPIAKPRSSSSSSAALVYNTPRFDPVPASQLTESEDSEDDDDVDEREYVVRFLRRVHDINRQEEYNTGLFNGGCAAQSRGGGSSSSVRASRGRRWTQH</sequence>
<dbReference type="GO" id="GO:0043565">
    <property type="term" value="F:sequence-specific DNA binding"/>
    <property type="evidence" value="ECO:0007669"/>
    <property type="project" value="InterPro"/>
</dbReference>
<dbReference type="GO" id="GO:0000981">
    <property type="term" value="F:DNA-binding transcription factor activity, RNA polymerase II-specific"/>
    <property type="evidence" value="ECO:0007669"/>
    <property type="project" value="UniProtKB-ARBA"/>
</dbReference>
<gene>
    <name evidence="7" type="ORF">HDU87_001031</name>
</gene>
<feature type="region of interest" description="Disordered" evidence="4">
    <location>
        <begin position="536"/>
        <end position="591"/>
    </location>
</feature>
<dbReference type="InterPro" id="IPR036887">
    <property type="entry name" value="HTH_APSES_sf"/>
</dbReference>
<evidence type="ECO:0000259" key="6">
    <source>
        <dbReference type="PROSITE" id="PS51299"/>
    </source>
</evidence>
<dbReference type="InterPro" id="IPR000679">
    <property type="entry name" value="Znf_GATA"/>
</dbReference>
<feature type="compositionally biased region" description="Polar residues" evidence="4">
    <location>
        <begin position="215"/>
        <end position="233"/>
    </location>
</feature>
<feature type="compositionally biased region" description="Low complexity" evidence="4">
    <location>
        <begin position="317"/>
        <end position="327"/>
    </location>
</feature>
<dbReference type="InterPro" id="IPR013088">
    <property type="entry name" value="Znf_NHR/GATA"/>
</dbReference>
<evidence type="ECO:0000256" key="2">
    <source>
        <dbReference type="ARBA" id="ARBA00023043"/>
    </source>
</evidence>
<name>A0AAD5TMU9_9FUNG</name>
<keyword evidence="3" id="KW-0863">Zinc-finger</keyword>
<feature type="domain" description="HTH APSES-type" evidence="6">
    <location>
        <begin position="3"/>
        <end position="110"/>
    </location>
</feature>
<dbReference type="Gene3D" id="3.30.50.10">
    <property type="entry name" value="Erythroid Transcription Factor GATA-1, subunit A"/>
    <property type="match status" value="1"/>
</dbReference>
<dbReference type="SMART" id="SM00401">
    <property type="entry name" value="ZnF_GATA"/>
    <property type="match status" value="1"/>
</dbReference>
<feature type="compositionally biased region" description="Low complexity" evidence="4">
    <location>
        <begin position="538"/>
        <end position="562"/>
    </location>
</feature>
<dbReference type="SUPFAM" id="SSF54616">
    <property type="entry name" value="DNA-binding domain of Mlu1-box binding protein MBP1"/>
    <property type="match status" value="1"/>
</dbReference>
<feature type="compositionally biased region" description="Basic and acidic residues" evidence="4">
    <location>
        <begin position="103"/>
        <end position="112"/>
    </location>
</feature>
<feature type="compositionally biased region" description="Basic and acidic residues" evidence="4">
    <location>
        <begin position="328"/>
        <end position="341"/>
    </location>
</feature>
<reference evidence="7" key="1">
    <citation type="submission" date="2020-05" db="EMBL/GenBank/DDBJ databases">
        <title>Phylogenomic resolution of chytrid fungi.</title>
        <authorList>
            <person name="Stajich J.E."/>
            <person name="Amses K."/>
            <person name="Simmons R."/>
            <person name="Seto K."/>
            <person name="Myers J."/>
            <person name="Bonds A."/>
            <person name="Quandt C.A."/>
            <person name="Barry K."/>
            <person name="Liu P."/>
            <person name="Grigoriev I."/>
            <person name="Longcore J.E."/>
            <person name="James T.Y."/>
        </authorList>
    </citation>
    <scope>NUCLEOTIDE SEQUENCE</scope>
    <source>
        <strain evidence="7">JEL0379</strain>
    </source>
</reference>
<evidence type="ECO:0000256" key="3">
    <source>
        <dbReference type="PROSITE-ProRule" id="PRU00094"/>
    </source>
</evidence>
<evidence type="ECO:0000259" key="5">
    <source>
        <dbReference type="PROSITE" id="PS50114"/>
    </source>
</evidence>
<dbReference type="Proteomes" id="UP001212152">
    <property type="component" value="Unassembled WGS sequence"/>
</dbReference>
<feature type="domain" description="GATA-type" evidence="5">
    <location>
        <begin position="334"/>
        <end position="369"/>
    </location>
</feature>
<evidence type="ECO:0000313" key="7">
    <source>
        <dbReference type="EMBL" id="KAJ3181424.1"/>
    </source>
</evidence>
<accession>A0AAD5TMU9</accession>
<dbReference type="PROSITE" id="PS51299">
    <property type="entry name" value="HTH_APSES"/>
    <property type="match status" value="1"/>
</dbReference>
<dbReference type="Pfam" id="PF04383">
    <property type="entry name" value="KilA-N"/>
    <property type="match status" value="1"/>
</dbReference>
<proteinExistence type="predicted"/>
<evidence type="ECO:0000256" key="4">
    <source>
        <dbReference type="SAM" id="MobiDB-lite"/>
    </source>
</evidence>
<dbReference type="SUPFAM" id="SSF57716">
    <property type="entry name" value="Glucocorticoid receptor-like (DNA-binding domain)"/>
    <property type="match status" value="1"/>
</dbReference>
<keyword evidence="1" id="KW-0677">Repeat</keyword>
<dbReference type="InterPro" id="IPR051642">
    <property type="entry name" value="SWI6-like"/>
</dbReference>
<dbReference type="GO" id="GO:0008270">
    <property type="term" value="F:zinc ion binding"/>
    <property type="evidence" value="ECO:0007669"/>
    <property type="project" value="UniProtKB-KW"/>
</dbReference>
<feature type="compositionally biased region" description="Low complexity" evidence="4">
    <location>
        <begin position="198"/>
        <end position="214"/>
    </location>
</feature>
<feature type="compositionally biased region" description="Acidic residues" evidence="4">
    <location>
        <begin position="580"/>
        <end position="591"/>
    </location>
</feature>
<comment type="caution">
    <text evidence="7">The sequence shown here is derived from an EMBL/GenBank/DDBJ whole genome shotgun (WGS) entry which is preliminary data.</text>
</comment>
<feature type="region of interest" description="Disordered" evidence="4">
    <location>
        <begin position="374"/>
        <end position="409"/>
    </location>
</feature>
<keyword evidence="3" id="KW-0479">Metal-binding</keyword>
<dbReference type="Pfam" id="PF00320">
    <property type="entry name" value="GATA"/>
    <property type="match status" value="1"/>
</dbReference>
<dbReference type="InterPro" id="IPR003163">
    <property type="entry name" value="Tscrpt_reg_HTH_APSES-type"/>
</dbReference>
<dbReference type="CDD" id="cd00202">
    <property type="entry name" value="ZnF_GATA"/>
    <property type="match status" value="1"/>
</dbReference>
<protein>
    <submittedName>
        <fullName evidence="7">Uncharacterized protein</fullName>
    </submittedName>
</protein>
<dbReference type="AlphaFoldDB" id="A0AAD5TMU9"/>
<keyword evidence="8" id="KW-1185">Reference proteome</keyword>
<dbReference type="PROSITE" id="PS50114">
    <property type="entry name" value="GATA_ZN_FINGER_2"/>
    <property type="match status" value="1"/>
</dbReference>
<feature type="region of interest" description="Disordered" evidence="4">
    <location>
        <begin position="96"/>
        <end position="129"/>
    </location>
</feature>
<feature type="compositionally biased region" description="Acidic residues" evidence="4">
    <location>
        <begin position="380"/>
        <end position="391"/>
    </location>
</feature>
<dbReference type="PANTHER" id="PTHR43828:SF5">
    <property type="entry name" value="TRANSCRIPTIONAL REPRESSOR XBP1"/>
    <property type="match status" value="1"/>
</dbReference>
<feature type="region of interest" description="Disordered" evidence="4">
    <location>
        <begin position="615"/>
        <end position="645"/>
    </location>
</feature>
<feature type="region of interest" description="Disordered" evidence="4">
    <location>
        <begin position="193"/>
        <end position="358"/>
    </location>
</feature>
<feature type="compositionally biased region" description="Low complexity" evidence="4">
    <location>
        <begin position="392"/>
        <end position="402"/>
    </location>
</feature>
<evidence type="ECO:0000313" key="8">
    <source>
        <dbReference type="Proteomes" id="UP001212152"/>
    </source>
</evidence>
<dbReference type="PANTHER" id="PTHR43828">
    <property type="entry name" value="ASPARAGINASE"/>
    <property type="match status" value="1"/>
</dbReference>
<keyword evidence="3" id="KW-0862">Zinc</keyword>
<evidence type="ECO:0000256" key="1">
    <source>
        <dbReference type="ARBA" id="ARBA00022737"/>
    </source>
</evidence>
<feature type="compositionally biased region" description="Low complexity" evidence="4">
    <location>
        <begin position="619"/>
        <end position="636"/>
    </location>
</feature>
<organism evidence="7 8">
    <name type="scientific">Geranomyces variabilis</name>
    <dbReference type="NCBI Taxonomy" id="109894"/>
    <lineage>
        <taxon>Eukaryota</taxon>
        <taxon>Fungi</taxon>
        <taxon>Fungi incertae sedis</taxon>
        <taxon>Chytridiomycota</taxon>
        <taxon>Chytridiomycota incertae sedis</taxon>
        <taxon>Chytridiomycetes</taxon>
        <taxon>Spizellomycetales</taxon>
        <taxon>Powellomycetaceae</taxon>
        <taxon>Geranomyces</taxon>
    </lineage>
</organism>
<dbReference type="GO" id="GO:0030907">
    <property type="term" value="C:MBF transcription complex"/>
    <property type="evidence" value="ECO:0007669"/>
    <property type="project" value="TreeGrafter"/>
</dbReference>